<accession>C7J1E3</accession>
<evidence type="ECO:0000256" key="1">
    <source>
        <dbReference type="SAM" id="MobiDB-lite"/>
    </source>
</evidence>
<reference evidence="2 3" key="1">
    <citation type="journal article" date="2005" name="Nature">
        <title>The map-based sequence of the rice genome.</title>
        <authorList>
            <consortium name="International rice genome sequencing project (IRGSP)"/>
            <person name="Matsumoto T."/>
            <person name="Wu J."/>
            <person name="Kanamori H."/>
            <person name="Katayose Y."/>
            <person name="Fujisawa M."/>
            <person name="Namiki N."/>
            <person name="Mizuno H."/>
            <person name="Yamamoto K."/>
            <person name="Antonio B.A."/>
            <person name="Baba T."/>
            <person name="Sakata K."/>
            <person name="Nagamura Y."/>
            <person name="Aoki H."/>
            <person name="Arikawa K."/>
            <person name="Arita K."/>
            <person name="Bito T."/>
            <person name="Chiden Y."/>
            <person name="Fujitsuka N."/>
            <person name="Fukunaka R."/>
            <person name="Hamada M."/>
            <person name="Harada C."/>
            <person name="Hayashi A."/>
            <person name="Hijishita S."/>
            <person name="Honda M."/>
            <person name="Hosokawa S."/>
            <person name="Ichikawa Y."/>
            <person name="Idonuma A."/>
            <person name="Iijima M."/>
            <person name="Ikeda M."/>
            <person name="Ikeno M."/>
            <person name="Ito K."/>
            <person name="Ito S."/>
            <person name="Ito T."/>
            <person name="Ito Y."/>
            <person name="Ito Y."/>
            <person name="Iwabuchi A."/>
            <person name="Kamiya K."/>
            <person name="Karasawa W."/>
            <person name="Kurita K."/>
            <person name="Katagiri S."/>
            <person name="Kikuta A."/>
            <person name="Kobayashi H."/>
            <person name="Kobayashi N."/>
            <person name="Machita K."/>
            <person name="Maehara T."/>
            <person name="Masukawa M."/>
            <person name="Mizubayashi T."/>
            <person name="Mukai Y."/>
            <person name="Nagasaki H."/>
            <person name="Nagata Y."/>
            <person name="Naito S."/>
            <person name="Nakashima M."/>
            <person name="Nakama Y."/>
            <person name="Nakamichi Y."/>
            <person name="Nakamura M."/>
            <person name="Meguro A."/>
            <person name="Negishi M."/>
            <person name="Ohta I."/>
            <person name="Ohta T."/>
            <person name="Okamoto M."/>
            <person name="Ono N."/>
            <person name="Saji S."/>
            <person name="Sakaguchi M."/>
            <person name="Sakai K."/>
            <person name="Shibata M."/>
            <person name="Shimokawa T."/>
            <person name="Song J."/>
            <person name="Takazaki Y."/>
            <person name="Terasawa K."/>
            <person name="Tsugane M."/>
            <person name="Tsuji K."/>
            <person name="Ueda S."/>
            <person name="Waki K."/>
            <person name="Yamagata H."/>
            <person name="Yamamoto M."/>
            <person name="Yamamoto S."/>
            <person name="Yamane H."/>
            <person name="Yoshiki S."/>
            <person name="Yoshihara R."/>
            <person name="Yukawa K."/>
            <person name="Zhong H."/>
            <person name="Yano M."/>
            <person name="Yuan Q."/>
            <person name="Ouyang S."/>
            <person name="Liu J."/>
            <person name="Jones K.M."/>
            <person name="Gansberger K."/>
            <person name="Moffat K."/>
            <person name="Hill J."/>
            <person name="Bera J."/>
            <person name="Fadrosh D."/>
            <person name="Jin S."/>
            <person name="Johri S."/>
            <person name="Kim M."/>
            <person name="Overton L."/>
            <person name="Reardon M."/>
            <person name="Tsitrin T."/>
            <person name="Vuong H."/>
            <person name="Weaver B."/>
            <person name="Ciecko A."/>
            <person name="Tallon L."/>
            <person name="Jackson J."/>
            <person name="Pai G."/>
            <person name="Aken S.V."/>
            <person name="Utterback T."/>
            <person name="Reidmuller S."/>
            <person name="Feldblyum T."/>
            <person name="Hsiao J."/>
            <person name="Zismann V."/>
            <person name="Iobst S."/>
            <person name="de Vazeille A.R."/>
            <person name="Buell C.R."/>
            <person name="Ying K."/>
            <person name="Li Y."/>
            <person name="Lu T."/>
            <person name="Huang Y."/>
            <person name="Zhao Q."/>
            <person name="Feng Q."/>
            <person name="Zhang L."/>
            <person name="Zhu J."/>
            <person name="Weng Q."/>
            <person name="Mu J."/>
            <person name="Lu Y."/>
            <person name="Fan D."/>
            <person name="Liu Y."/>
            <person name="Guan J."/>
            <person name="Zhang Y."/>
            <person name="Yu S."/>
            <person name="Liu X."/>
            <person name="Zhang Y."/>
            <person name="Hong G."/>
            <person name="Han B."/>
            <person name="Choisne N."/>
            <person name="Demange N."/>
            <person name="Orjeda G."/>
            <person name="Samain S."/>
            <person name="Cattolico L."/>
            <person name="Pelletier E."/>
            <person name="Couloux A."/>
            <person name="Segurens B."/>
            <person name="Wincker P."/>
            <person name="D'Hont A."/>
            <person name="Scarpelli C."/>
            <person name="Weissenbach J."/>
            <person name="Salanoubat M."/>
            <person name="Quetier F."/>
            <person name="Yu Y."/>
            <person name="Kim H.R."/>
            <person name="Rambo T."/>
            <person name="Currie J."/>
            <person name="Collura K."/>
            <person name="Luo M."/>
            <person name="Yang T."/>
            <person name="Ammiraju J.S.S."/>
            <person name="Engler F."/>
            <person name="Soderlund C."/>
            <person name="Wing R.A."/>
            <person name="Palmer L.E."/>
            <person name="de la Bastide M."/>
            <person name="Spiegel L."/>
            <person name="Nascimento L."/>
            <person name="Zutavern T."/>
            <person name="O'Shaughnessy A."/>
            <person name="Dike S."/>
            <person name="Dedhia N."/>
            <person name="Preston R."/>
            <person name="Balija V."/>
            <person name="McCombie W.R."/>
            <person name="Chow T."/>
            <person name="Chen H."/>
            <person name="Chung M."/>
            <person name="Chen C."/>
            <person name="Shaw J."/>
            <person name="Wu H."/>
            <person name="Hsiao K."/>
            <person name="Chao Y."/>
            <person name="Chu M."/>
            <person name="Cheng C."/>
            <person name="Hour A."/>
            <person name="Lee P."/>
            <person name="Lin S."/>
            <person name="Lin Y."/>
            <person name="Liou J."/>
            <person name="Liu S."/>
            <person name="Hsing Y."/>
            <person name="Raghuvanshi S."/>
            <person name="Mohanty A."/>
            <person name="Bharti A.K."/>
            <person name="Gaur A."/>
            <person name="Gupta V."/>
            <person name="Kumar D."/>
            <person name="Ravi V."/>
            <person name="Vij S."/>
            <person name="Kapur A."/>
            <person name="Khurana P."/>
            <person name="Khurana P."/>
            <person name="Khurana J.P."/>
            <person name="Tyagi A.K."/>
            <person name="Gaikwad K."/>
            <person name="Singh A."/>
            <person name="Dalal V."/>
            <person name="Srivastava S."/>
            <person name="Dixit A."/>
            <person name="Pal A.K."/>
            <person name="Ghazi I.A."/>
            <person name="Yadav M."/>
            <person name="Pandit A."/>
            <person name="Bhargava A."/>
            <person name="Sureshbabu K."/>
            <person name="Batra K."/>
            <person name="Sharma T.R."/>
            <person name="Mohapatra T."/>
            <person name="Singh N.K."/>
            <person name="Messing J."/>
            <person name="Nelson A.B."/>
            <person name="Fuks G."/>
            <person name="Kavchok S."/>
            <person name="Keizer G."/>
            <person name="Linton E."/>
            <person name="Llaca V."/>
            <person name="Song R."/>
            <person name="Tanyolac B."/>
            <person name="Young S."/>
            <person name="Ho-Il K."/>
            <person name="Hahn J.H."/>
            <person name="Sangsakoo G."/>
            <person name="Vanavichit A."/>
            <person name="de Mattos Luiz.A.T."/>
            <person name="Zimmer P.D."/>
            <person name="Malone G."/>
            <person name="Dellagostin O."/>
            <person name="de Oliveira A.C."/>
            <person name="Bevan M."/>
            <person name="Bancroft I."/>
            <person name="Minx P."/>
            <person name="Cordum H."/>
            <person name="Wilson R."/>
            <person name="Cheng Z."/>
            <person name="Jin W."/>
            <person name="Jiang J."/>
            <person name="Leong S.A."/>
            <person name="Iwama H."/>
            <person name="Gojobori T."/>
            <person name="Itoh T."/>
            <person name="Niimura Y."/>
            <person name="Fujii Y."/>
            <person name="Habara T."/>
            <person name="Sakai H."/>
            <person name="Sato Y."/>
            <person name="Wilson G."/>
            <person name="Kumar K."/>
            <person name="McCouch S."/>
            <person name="Juretic N."/>
            <person name="Hoen D."/>
            <person name="Wright S."/>
            <person name="Bruskiewich R."/>
            <person name="Bureau T."/>
            <person name="Miyao A."/>
            <person name="Hirochika H."/>
            <person name="Nishikawa T."/>
            <person name="Kadowaki K."/>
            <person name="Sugiura M."/>
            <person name="Burr B."/>
            <person name="Sasaki T."/>
        </authorList>
    </citation>
    <scope>NUCLEOTIDE SEQUENCE [LARGE SCALE GENOMIC DNA]</scope>
    <source>
        <strain evidence="3">cv. Nipponbare</strain>
    </source>
</reference>
<feature type="region of interest" description="Disordered" evidence="1">
    <location>
        <begin position="57"/>
        <end position="82"/>
    </location>
</feature>
<name>C7J1E3_ORYSJ</name>
<feature type="compositionally biased region" description="Basic and acidic residues" evidence="1">
    <location>
        <begin position="1"/>
        <end position="10"/>
    </location>
</feature>
<evidence type="ECO:0000313" key="3">
    <source>
        <dbReference type="Proteomes" id="UP000000763"/>
    </source>
</evidence>
<dbReference type="AlphaFoldDB" id="C7J1E3"/>
<dbReference type="HOGENOM" id="CLU_1725152_0_0_1"/>
<protein>
    <submittedName>
        <fullName evidence="2">Os04g0458000 protein</fullName>
    </submittedName>
</protein>
<gene>
    <name evidence="2" type="ordered locus">Os04g0458000</name>
</gene>
<sequence>MSADGGDREPGGLINPSARRRQRQLLIDPVTVAARRRRGRGRDVRCPTCRSSGRAPAACWRTPGTRRSPRESDYRVHRRHSSRLVPPHAMHRGADVSAPHRSNAAAGDDDDVLLLLLMFAIATPAEHARPRSPCCAPALLETGLWPCGMERARGGRRLGRVNATREWEAACGMSTSGGHGESGAVRGTDGGERIAPMSRAEPRLRMNSAGFSGSACGSNQEE</sequence>
<feature type="region of interest" description="Disordered" evidence="1">
    <location>
        <begin position="1"/>
        <end position="23"/>
    </location>
</feature>
<proteinExistence type="predicted"/>
<dbReference type="KEGG" id="dosa:Os04g0458000"/>
<evidence type="ECO:0000313" key="2">
    <source>
        <dbReference type="EMBL" id="BAH92695.1"/>
    </source>
</evidence>
<dbReference type="EMBL" id="AP008210">
    <property type="protein sequence ID" value="BAH92695.1"/>
    <property type="molecule type" value="Genomic_DNA"/>
</dbReference>
<reference evidence="3" key="2">
    <citation type="journal article" date="2008" name="Nucleic Acids Res.">
        <title>The rice annotation project database (RAP-DB): 2008 update.</title>
        <authorList>
            <consortium name="The rice annotation project (RAP)"/>
        </authorList>
    </citation>
    <scope>GENOME REANNOTATION</scope>
    <source>
        <strain evidence="3">cv. Nipponbare</strain>
    </source>
</reference>
<feature type="compositionally biased region" description="Polar residues" evidence="1">
    <location>
        <begin position="209"/>
        <end position="222"/>
    </location>
</feature>
<organism evidence="2 3">
    <name type="scientific">Oryza sativa subsp. japonica</name>
    <name type="common">Rice</name>
    <dbReference type="NCBI Taxonomy" id="39947"/>
    <lineage>
        <taxon>Eukaryota</taxon>
        <taxon>Viridiplantae</taxon>
        <taxon>Streptophyta</taxon>
        <taxon>Embryophyta</taxon>
        <taxon>Tracheophyta</taxon>
        <taxon>Spermatophyta</taxon>
        <taxon>Magnoliopsida</taxon>
        <taxon>Liliopsida</taxon>
        <taxon>Poales</taxon>
        <taxon>Poaceae</taxon>
        <taxon>BOP clade</taxon>
        <taxon>Oryzoideae</taxon>
        <taxon>Oryzeae</taxon>
        <taxon>Oryzinae</taxon>
        <taxon>Oryza</taxon>
        <taxon>Oryza sativa</taxon>
    </lineage>
</organism>
<dbReference type="Proteomes" id="UP000000763">
    <property type="component" value="Chromosome 4"/>
</dbReference>
<feature type="region of interest" description="Disordered" evidence="1">
    <location>
        <begin position="172"/>
        <end position="222"/>
    </location>
</feature>